<proteinExistence type="predicted"/>
<evidence type="ECO:0000313" key="2">
    <source>
        <dbReference type="EMBL" id="PWZ02330.1"/>
    </source>
</evidence>
<sequence length="404" mass="44457">MSRDRAGDPNFPADLRIRPSSTSKKHFGRSGATSTSTSQAGTSGPVSDTPEAYWDRDTEQDIEDYGIAGRIWEAAYLLALYLRASDEAEFEFDPPCSLFAPQTHRDGLQCGRFQPVTAVELGSGAGYGGLHLAQQLKAARAKASGSDTGETRSTLVLTDLANVVPLMERNVARSGLSDSLAVDVRVCALAWGDETHAKNLLSSLTSERGGEGSNPISHIVCSDLVYFPELLPPLLRSLITLSEPSSAVQTMQGPELVISYKIRSLVKEQPFWSALGAWYDFRAVDCRRRRQRKPELDRSKQDAENDKKGPADYEWHRFGSLPSDHGAPPDDDQELFIFVGQRRPETFGCRAPHTDGELMQGKLLRRHNDAGPETDGDKWRLELSTSGQDYFEWLLLSGVGVGLD</sequence>
<feature type="compositionally biased region" description="Basic and acidic residues" evidence="1">
    <location>
        <begin position="293"/>
        <end position="317"/>
    </location>
</feature>
<name>A0A317XWM9_9BASI</name>
<dbReference type="STRING" id="1882483.A0A317XWM9"/>
<dbReference type="GO" id="GO:0032991">
    <property type="term" value="C:protein-containing complex"/>
    <property type="evidence" value="ECO:0007669"/>
    <property type="project" value="TreeGrafter"/>
</dbReference>
<evidence type="ECO:0000313" key="3">
    <source>
        <dbReference type="Proteomes" id="UP000246740"/>
    </source>
</evidence>
<dbReference type="InterPro" id="IPR029063">
    <property type="entry name" value="SAM-dependent_MTases_sf"/>
</dbReference>
<gene>
    <name evidence="2" type="ORF">BCV70DRAFT_62014</name>
</gene>
<accession>A0A317XWM9</accession>
<feature type="region of interest" description="Disordered" evidence="1">
    <location>
        <begin position="1"/>
        <end position="54"/>
    </location>
</feature>
<dbReference type="GO" id="GO:0005829">
    <property type="term" value="C:cytosol"/>
    <property type="evidence" value="ECO:0007669"/>
    <property type="project" value="TreeGrafter"/>
</dbReference>
<organism evidence="2 3">
    <name type="scientific">Testicularia cyperi</name>
    <dbReference type="NCBI Taxonomy" id="1882483"/>
    <lineage>
        <taxon>Eukaryota</taxon>
        <taxon>Fungi</taxon>
        <taxon>Dikarya</taxon>
        <taxon>Basidiomycota</taxon>
        <taxon>Ustilaginomycotina</taxon>
        <taxon>Ustilaginomycetes</taxon>
        <taxon>Ustilaginales</taxon>
        <taxon>Anthracoideaceae</taxon>
        <taxon>Testicularia</taxon>
    </lineage>
</organism>
<dbReference type="EMBL" id="KZ819189">
    <property type="protein sequence ID" value="PWZ02330.1"/>
    <property type="molecule type" value="Genomic_DNA"/>
</dbReference>
<keyword evidence="3" id="KW-1185">Reference proteome</keyword>
<dbReference type="OrthoDB" id="413520at2759"/>
<dbReference type="GO" id="GO:0008757">
    <property type="term" value="F:S-adenosylmethionine-dependent methyltransferase activity"/>
    <property type="evidence" value="ECO:0007669"/>
    <property type="project" value="UniProtKB-ARBA"/>
</dbReference>
<feature type="region of interest" description="Disordered" evidence="1">
    <location>
        <begin position="290"/>
        <end position="332"/>
    </location>
</feature>
<dbReference type="Pfam" id="PF10294">
    <property type="entry name" value="Methyltransf_16"/>
    <property type="match status" value="1"/>
</dbReference>
<feature type="compositionally biased region" description="Low complexity" evidence="1">
    <location>
        <begin position="29"/>
        <end position="44"/>
    </location>
</feature>
<evidence type="ECO:0008006" key="4">
    <source>
        <dbReference type="Google" id="ProtNLM"/>
    </source>
</evidence>
<dbReference type="InParanoid" id="A0A317XWM9"/>
<reference evidence="2 3" key="1">
    <citation type="journal article" date="2018" name="Mol. Biol. Evol.">
        <title>Broad Genomic Sampling Reveals a Smut Pathogenic Ancestry of the Fungal Clade Ustilaginomycotina.</title>
        <authorList>
            <person name="Kijpornyongpan T."/>
            <person name="Mondo S.J."/>
            <person name="Barry K."/>
            <person name="Sandor L."/>
            <person name="Lee J."/>
            <person name="Lipzen A."/>
            <person name="Pangilinan J."/>
            <person name="LaButti K."/>
            <person name="Hainaut M."/>
            <person name="Henrissat B."/>
            <person name="Grigoriev I.V."/>
            <person name="Spatafora J.W."/>
            <person name="Aime M.C."/>
        </authorList>
    </citation>
    <scope>NUCLEOTIDE SEQUENCE [LARGE SCALE GENOMIC DNA]</scope>
    <source>
        <strain evidence="2 3">MCA 3645</strain>
    </source>
</reference>
<dbReference type="Proteomes" id="UP000246740">
    <property type="component" value="Unassembled WGS sequence"/>
</dbReference>
<dbReference type="InterPro" id="IPR019410">
    <property type="entry name" value="Methyltransf_16"/>
</dbReference>
<dbReference type="PANTHER" id="PTHR14614">
    <property type="entry name" value="HEPATOCELLULAR CARCINOMA-ASSOCIATED ANTIGEN"/>
    <property type="match status" value="1"/>
</dbReference>
<dbReference type="Gene3D" id="3.40.50.150">
    <property type="entry name" value="Vaccinia Virus protein VP39"/>
    <property type="match status" value="1"/>
</dbReference>
<dbReference type="AlphaFoldDB" id="A0A317XWM9"/>
<evidence type="ECO:0000256" key="1">
    <source>
        <dbReference type="SAM" id="MobiDB-lite"/>
    </source>
</evidence>
<dbReference type="PANTHER" id="PTHR14614:SF161">
    <property type="match status" value="1"/>
</dbReference>
<protein>
    <recommendedName>
        <fullName evidence="4">S-adenosyl-L-methionine-dependent methyltransferase</fullName>
    </recommendedName>
</protein>